<reference evidence="2" key="1">
    <citation type="journal article" date="2021" name="Nat. Microbiol.">
        <title>Cocultivation of an ultrasmall environmental parasitic bacterium with lytic ability against bacteria associated with wastewater foams.</title>
        <authorList>
            <person name="Batinovic S."/>
            <person name="Rose J.J.A."/>
            <person name="Ratcliffe J."/>
            <person name="Seviour R.J."/>
            <person name="Petrovski S."/>
        </authorList>
    </citation>
    <scope>NUCLEOTIDE SEQUENCE</scope>
    <source>
        <strain evidence="2">CON44</strain>
    </source>
</reference>
<sequence length="106" mass="11893">MGAESSAVASFMRRAVIACRTHIWTAEERSGRAAIESACVIVESQRKEKQQMPEKLYTVPQVCEMFGVSRSTMVRWMSTGKIRSFKIGQRRRIPESAIQEVIDGAA</sequence>
<dbReference type="InterPro" id="IPR010093">
    <property type="entry name" value="SinI_DNA-bd"/>
</dbReference>
<dbReference type="NCBIfam" id="TIGR01764">
    <property type="entry name" value="excise"/>
    <property type="match status" value="1"/>
</dbReference>
<dbReference type="EMBL" id="CP045810">
    <property type="protein sequence ID" value="QHN41235.1"/>
    <property type="molecule type" value="Genomic_DNA"/>
</dbReference>
<dbReference type="InterPro" id="IPR041657">
    <property type="entry name" value="HTH_17"/>
</dbReference>
<dbReference type="InterPro" id="IPR009061">
    <property type="entry name" value="DNA-bd_dom_put_sf"/>
</dbReference>
<accession>A0A857LY43</accession>
<evidence type="ECO:0000259" key="1">
    <source>
        <dbReference type="Pfam" id="PF12728"/>
    </source>
</evidence>
<name>A0A857LY43_9ACTN</name>
<gene>
    <name evidence="2" type="ORF">GII30_20535</name>
</gene>
<proteinExistence type="predicted"/>
<protein>
    <submittedName>
        <fullName evidence="2">Helix-turn-helix domain-containing protein</fullName>
    </submittedName>
</protein>
<dbReference type="SUPFAM" id="SSF46955">
    <property type="entry name" value="Putative DNA-binding domain"/>
    <property type="match status" value="1"/>
</dbReference>
<feature type="domain" description="Helix-turn-helix" evidence="1">
    <location>
        <begin position="56"/>
        <end position="103"/>
    </location>
</feature>
<dbReference type="AlphaFoldDB" id="A0A857LY43"/>
<organism evidence="2">
    <name type="scientific">Gordonia amarae</name>
    <dbReference type="NCBI Taxonomy" id="36821"/>
    <lineage>
        <taxon>Bacteria</taxon>
        <taxon>Bacillati</taxon>
        <taxon>Actinomycetota</taxon>
        <taxon>Actinomycetes</taxon>
        <taxon>Mycobacteriales</taxon>
        <taxon>Gordoniaceae</taxon>
        <taxon>Gordonia</taxon>
    </lineage>
</organism>
<dbReference type="Pfam" id="PF12728">
    <property type="entry name" value="HTH_17"/>
    <property type="match status" value="1"/>
</dbReference>
<evidence type="ECO:0000313" key="2">
    <source>
        <dbReference type="EMBL" id="QHN41235.1"/>
    </source>
</evidence>
<dbReference type="GO" id="GO:0003677">
    <property type="term" value="F:DNA binding"/>
    <property type="evidence" value="ECO:0007669"/>
    <property type="project" value="InterPro"/>
</dbReference>